<keyword evidence="8 9" id="KW-0472">Membrane</keyword>
<evidence type="ECO:0000256" key="2">
    <source>
        <dbReference type="ARBA" id="ARBA00022448"/>
    </source>
</evidence>
<evidence type="ECO:0000256" key="7">
    <source>
        <dbReference type="ARBA" id="ARBA00022989"/>
    </source>
</evidence>
<dbReference type="GO" id="GO:0016887">
    <property type="term" value="F:ATP hydrolysis activity"/>
    <property type="evidence" value="ECO:0007669"/>
    <property type="project" value="InterPro"/>
</dbReference>
<dbReference type="SUPFAM" id="SSF90123">
    <property type="entry name" value="ABC transporter transmembrane region"/>
    <property type="match status" value="1"/>
</dbReference>
<dbReference type="FunFam" id="3.40.50.300:FF:000221">
    <property type="entry name" value="Multidrug ABC transporter ATP-binding protein"/>
    <property type="match status" value="1"/>
</dbReference>
<accession>C8PG43</accession>
<evidence type="ECO:0000259" key="11">
    <source>
        <dbReference type="PROSITE" id="PS50929"/>
    </source>
</evidence>
<sequence length="573" mass="63326">MNGFKTLLSRFKPYFRDYKPQFALAILGMVMTSVATAASAKLVEPVLNKIFVEKNEPYLYTLPIAIIVVFAMKSGGAFMQNYFTAFIGQDTVRRFRDRLVASLVRLDVDFFNRFRTGELISRTINDIERIRVVVSNMIPDFFTQIITILGLLSVVIYQSPKLSFFALVVFPCAIYPLSRLAKRMKKISRESQEKTSDISSALSQIYSNIEIVKASNAESFEVEKFNAENRKFFGLNLKAVVTTCLVSPIMEMLGAVGIAVVIIVGGQEVIAGQMSIGSFFSFLTALFMVYTPIKKVSSLYNNMQDAIAASERTFELIDLEPTIVGGGKQMGEIGSVSFCDVSLNYGDKAALKDINFGVKKGEILALVGNSGGGKSSVVNLLMRFYDASSGKILFNGNDEIGEFSIPSLRENIGLVSQRVYIFNDTIAQNVSYGAEFNEQRVIEALKLANAYEFVSSMKDGIYTVLSEFGANLSGGQRQRIAIARALYKDPQILIFDEATSALDNASEKEISNVIEKIKQSKIVFVIAHRLSTIERADNIAVMKNGRILAIGTDAKLTGECEEYRSLKGIMQNG</sequence>
<dbReference type="AlphaFoldDB" id="C8PG43"/>
<proteinExistence type="predicted"/>
<dbReference type="PANTHER" id="PTHR43394:SF1">
    <property type="entry name" value="ATP-BINDING CASSETTE SUB-FAMILY B MEMBER 10, MITOCHONDRIAL"/>
    <property type="match status" value="1"/>
</dbReference>
<dbReference type="STRING" id="824.CGRAC_1198"/>
<dbReference type="InterPro" id="IPR017871">
    <property type="entry name" value="ABC_transporter-like_CS"/>
</dbReference>
<dbReference type="Gene3D" id="1.20.1560.10">
    <property type="entry name" value="ABC transporter type 1, transmembrane domain"/>
    <property type="match status" value="1"/>
</dbReference>
<dbReference type="SMART" id="SM00382">
    <property type="entry name" value="AAA"/>
    <property type="match status" value="1"/>
</dbReference>
<dbReference type="PROSITE" id="PS50893">
    <property type="entry name" value="ABC_TRANSPORTER_2"/>
    <property type="match status" value="1"/>
</dbReference>
<dbReference type="EC" id="3.6.3.-" evidence="12"/>
<dbReference type="InterPro" id="IPR003439">
    <property type="entry name" value="ABC_transporter-like_ATP-bd"/>
</dbReference>
<dbReference type="Pfam" id="PF00005">
    <property type="entry name" value="ABC_tran"/>
    <property type="match status" value="1"/>
</dbReference>
<feature type="transmembrane region" description="Helical" evidence="9">
    <location>
        <begin position="270"/>
        <end position="293"/>
    </location>
</feature>
<keyword evidence="13" id="KW-1185">Reference proteome</keyword>
<keyword evidence="4 9" id="KW-0812">Transmembrane</keyword>
<keyword evidence="3" id="KW-1003">Cell membrane</keyword>
<feature type="transmembrane region" description="Helical" evidence="9">
    <location>
        <begin position="239"/>
        <end position="264"/>
    </location>
</feature>
<evidence type="ECO:0000256" key="3">
    <source>
        <dbReference type="ARBA" id="ARBA00022475"/>
    </source>
</evidence>
<dbReference type="GO" id="GO:0005886">
    <property type="term" value="C:plasma membrane"/>
    <property type="evidence" value="ECO:0007669"/>
    <property type="project" value="UniProtKB-SubCell"/>
</dbReference>
<evidence type="ECO:0000256" key="1">
    <source>
        <dbReference type="ARBA" id="ARBA00004651"/>
    </source>
</evidence>
<dbReference type="InterPro" id="IPR011527">
    <property type="entry name" value="ABC1_TM_dom"/>
</dbReference>
<evidence type="ECO:0000256" key="8">
    <source>
        <dbReference type="ARBA" id="ARBA00023136"/>
    </source>
</evidence>
<dbReference type="InterPro" id="IPR003593">
    <property type="entry name" value="AAA+_ATPase"/>
</dbReference>
<comment type="subcellular location">
    <subcellularLocation>
        <location evidence="1">Cell membrane</location>
        <topology evidence="1">Multi-pass membrane protein</topology>
    </subcellularLocation>
</comment>
<evidence type="ECO:0000256" key="6">
    <source>
        <dbReference type="ARBA" id="ARBA00022840"/>
    </source>
</evidence>
<dbReference type="Pfam" id="PF00664">
    <property type="entry name" value="ABC_membrane"/>
    <property type="match status" value="1"/>
</dbReference>
<dbReference type="SUPFAM" id="SSF52540">
    <property type="entry name" value="P-loop containing nucleoside triphosphate hydrolases"/>
    <property type="match status" value="1"/>
</dbReference>
<dbReference type="EMBL" id="ACYG01000019">
    <property type="protein sequence ID" value="EEV18081.1"/>
    <property type="molecule type" value="Genomic_DNA"/>
</dbReference>
<feature type="transmembrane region" description="Helical" evidence="9">
    <location>
        <begin position="21"/>
        <end position="40"/>
    </location>
</feature>
<dbReference type="GO" id="GO:0005524">
    <property type="term" value="F:ATP binding"/>
    <property type="evidence" value="ECO:0007669"/>
    <property type="project" value="UniProtKB-KW"/>
</dbReference>
<dbReference type="eggNOG" id="COG1132">
    <property type="taxonomic scope" value="Bacteria"/>
</dbReference>
<keyword evidence="2" id="KW-0813">Transport</keyword>
<reference evidence="12 13" key="1">
    <citation type="submission" date="2009-07" db="EMBL/GenBank/DDBJ databases">
        <authorList>
            <person name="Madupu R."/>
            <person name="Sebastian Y."/>
            <person name="Durkin A.S."/>
            <person name="Torralba M."/>
            <person name="Methe B."/>
            <person name="Sutton G.G."/>
            <person name="Strausberg R.L."/>
            <person name="Nelson K.E."/>
        </authorList>
    </citation>
    <scope>NUCLEOTIDE SEQUENCE [LARGE SCALE GENOMIC DNA]</scope>
    <source>
        <strain evidence="12 13">RM3268</strain>
    </source>
</reference>
<feature type="domain" description="ABC transporter" evidence="10">
    <location>
        <begin position="336"/>
        <end position="569"/>
    </location>
</feature>
<dbReference type="InterPro" id="IPR036640">
    <property type="entry name" value="ABC1_TM_sf"/>
</dbReference>
<dbReference type="InterPro" id="IPR027417">
    <property type="entry name" value="P-loop_NTPase"/>
</dbReference>
<evidence type="ECO:0000313" key="12">
    <source>
        <dbReference type="EMBL" id="EEV18081.1"/>
    </source>
</evidence>
<dbReference type="Gene3D" id="3.40.50.300">
    <property type="entry name" value="P-loop containing nucleotide triphosphate hydrolases"/>
    <property type="match status" value="1"/>
</dbReference>
<dbReference type="CDD" id="cd18552">
    <property type="entry name" value="ABC_6TM_MsbA_like"/>
    <property type="match status" value="1"/>
</dbReference>
<feature type="transmembrane region" description="Helical" evidence="9">
    <location>
        <begin position="60"/>
        <end position="88"/>
    </location>
</feature>
<feature type="domain" description="ABC transmembrane type-1" evidence="11">
    <location>
        <begin position="23"/>
        <end position="305"/>
    </location>
</feature>
<evidence type="ECO:0000256" key="5">
    <source>
        <dbReference type="ARBA" id="ARBA00022741"/>
    </source>
</evidence>
<dbReference type="PROSITE" id="PS50929">
    <property type="entry name" value="ABC_TM1F"/>
    <property type="match status" value="1"/>
</dbReference>
<evidence type="ECO:0000256" key="9">
    <source>
        <dbReference type="SAM" id="Phobius"/>
    </source>
</evidence>
<evidence type="ECO:0000259" key="10">
    <source>
        <dbReference type="PROSITE" id="PS50893"/>
    </source>
</evidence>
<dbReference type="RefSeq" id="WP_005870366.1">
    <property type="nucleotide sequence ID" value="NZ_ACYG01000019.1"/>
</dbReference>
<protein>
    <submittedName>
        <fullName evidence="12">ABC transporter, ATP-binding protein</fullName>
        <ecNumber evidence="12">3.6.3.-</ecNumber>
    </submittedName>
</protein>
<evidence type="ECO:0000256" key="4">
    <source>
        <dbReference type="ARBA" id="ARBA00022692"/>
    </source>
</evidence>
<dbReference type="GO" id="GO:0015421">
    <property type="term" value="F:ABC-type oligopeptide transporter activity"/>
    <property type="evidence" value="ECO:0007669"/>
    <property type="project" value="TreeGrafter"/>
</dbReference>
<dbReference type="PANTHER" id="PTHR43394">
    <property type="entry name" value="ATP-DEPENDENT PERMEASE MDL1, MITOCHONDRIAL"/>
    <property type="match status" value="1"/>
</dbReference>
<keyword evidence="6 12" id="KW-0067">ATP-binding</keyword>
<dbReference type="Proteomes" id="UP000005709">
    <property type="component" value="Unassembled WGS sequence"/>
</dbReference>
<organism evidence="12 13">
    <name type="scientific">Campylobacter gracilis RM3268</name>
    <dbReference type="NCBI Taxonomy" id="553220"/>
    <lineage>
        <taxon>Bacteria</taxon>
        <taxon>Pseudomonadati</taxon>
        <taxon>Campylobacterota</taxon>
        <taxon>Epsilonproteobacteria</taxon>
        <taxon>Campylobacterales</taxon>
        <taxon>Campylobacteraceae</taxon>
        <taxon>Campylobacter</taxon>
    </lineage>
</organism>
<keyword evidence="7 9" id="KW-1133">Transmembrane helix</keyword>
<feature type="transmembrane region" description="Helical" evidence="9">
    <location>
        <begin position="162"/>
        <end position="181"/>
    </location>
</feature>
<evidence type="ECO:0000313" key="13">
    <source>
        <dbReference type="Proteomes" id="UP000005709"/>
    </source>
</evidence>
<dbReference type="PROSITE" id="PS00211">
    <property type="entry name" value="ABC_TRANSPORTER_1"/>
    <property type="match status" value="1"/>
</dbReference>
<dbReference type="InterPro" id="IPR039421">
    <property type="entry name" value="Type_1_exporter"/>
</dbReference>
<feature type="transmembrane region" description="Helical" evidence="9">
    <location>
        <begin position="137"/>
        <end position="156"/>
    </location>
</feature>
<comment type="caution">
    <text evidence="12">The sequence shown here is derived from an EMBL/GenBank/DDBJ whole genome shotgun (WGS) entry which is preliminary data.</text>
</comment>
<name>C8PG43_9BACT</name>
<keyword evidence="12" id="KW-0378">Hydrolase</keyword>
<gene>
    <name evidence="12" type="ORF">CAMGR0001_0836</name>
</gene>
<keyword evidence="5" id="KW-0547">Nucleotide-binding</keyword>